<dbReference type="RefSeq" id="WP_345669524.1">
    <property type="nucleotide sequence ID" value="NZ_BAABKC010000056.1"/>
</dbReference>
<dbReference type="SUPFAM" id="SSF56784">
    <property type="entry name" value="HAD-like"/>
    <property type="match status" value="1"/>
</dbReference>
<gene>
    <name evidence="2" type="ORF">GCM10023336_39650</name>
</gene>
<sequence length="350" mass="38079">MTTVKCLVWDLDDTLWDGVVLEGDRPPPFAPAVRALQTLDRRGVLHAVAGRGDRAASTAHLAALGLDTWFSRVEIGWGSKSDAVRRIADALGMPLDAVAFVDNDPAERSEVASALPQVRCYRADQVGGLALLAEFRTGPVTEEARGRRDLYRVERRRGDAEREFPGTRGDFLASLDLVMTVRRAGEADLERARELTVRTHQLNTTGVTFDLSELRRLCRSPRHEVLVAALRDRFGSYGTIGLTVSELTGADAVLLLLLTSCRVLSRGAGGVLLEHLVARALAAGRRPVAHFVTTPVNQAMLVTLRFAGFEVLEQDGDRMVLAVDPARPRPARSGHVRVVLAQDGQEGAGR</sequence>
<dbReference type="NCBIfam" id="TIGR01681">
    <property type="entry name" value="HAD-SF-IIIC"/>
    <property type="match status" value="1"/>
</dbReference>
<dbReference type="Gene3D" id="3.40.630.30">
    <property type="match status" value="1"/>
</dbReference>
<dbReference type="InterPro" id="IPR036412">
    <property type="entry name" value="HAD-like_sf"/>
</dbReference>
<dbReference type="NCBIfam" id="TIGR01686">
    <property type="entry name" value="FkbH"/>
    <property type="match status" value="1"/>
</dbReference>
<dbReference type="Gene3D" id="3.40.50.1000">
    <property type="entry name" value="HAD superfamily/HAD-like"/>
    <property type="match status" value="1"/>
</dbReference>
<dbReference type="InterPro" id="IPR010033">
    <property type="entry name" value="HAD_SF_ppase_IIIC"/>
</dbReference>
<evidence type="ECO:0000259" key="1">
    <source>
        <dbReference type="PROSITE" id="PS51186"/>
    </source>
</evidence>
<keyword evidence="3" id="KW-1185">Reference proteome</keyword>
<name>A0ABP9KN20_9ACTN</name>
<feature type="domain" description="N-acetyltransferase" evidence="1">
    <location>
        <begin position="179"/>
        <end position="330"/>
    </location>
</feature>
<dbReference type="PROSITE" id="PS51186">
    <property type="entry name" value="GNAT"/>
    <property type="match status" value="1"/>
</dbReference>
<evidence type="ECO:0000313" key="3">
    <source>
        <dbReference type="Proteomes" id="UP001500124"/>
    </source>
</evidence>
<reference evidence="3" key="1">
    <citation type="journal article" date="2019" name="Int. J. Syst. Evol. Microbiol.">
        <title>The Global Catalogue of Microorganisms (GCM) 10K type strain sequencing project: providing services to taxonomists for standard genome sequencing and annotation.</title>
        <authorList>
            <consortium name="The Broad Institute Genomics Platform"/>
            <consortium name="The Broad Institute Genome Sequencing Center for Infectious Disease"/>
            <person name="Wu L."/>
            <person name="Ma J."/>
        </authorList>
    </citation>
    <scope>NUCLEOTIDE SEQUENCE [LARGE SCALE GENOMIC DNA]</scope>
    <source>
        <strain evidence="3">JCM 18410</strain>
    </source>
</reference>
<dbReference type="InterPro" id="IPR023214">
    <property type="entry name" value="HAD_sf"/>
</dbReference>
<dbReference type="SUPFAM" id="SSF55729">
    <property type="entry name" value="Acyl-CoA N-acyltransferases (Nat)"/>
    <property type="match status" value="1"/>
</dbReference>
<dbReference type="Proteomes" id="UP001500124">
    <property type="component" value="Unassembled WGS sequence"/>
</dbReference>
<accession>A0ABP9KN20</accession>
<proteinExistence type="predicted"/>
<dbReference type="InterPro" id="IPR016181">
    <property type="entry name" value="Acyl_CoA_acyltransferase"/>
</dbReference>
<evidence type="ECO:0000313" key="2">
    <source>
        <dbReference type="EMBL" id="GAA5061840.1"/>
    </source>
</evidence>
<comment type="caution">
    <text evidence="2">The sequence shown here is derived from an EMBL/GenBank/DDBJ whole genome shotgun (WGS) entry which is preliminary data.</text>
</comment>
<organism evidence="2 3">
    <name type="scientific">Streptomyces similanensis</name>
    <dbReference type="NCBI Taxonomy" id="1274988"/>
    <lineage>
        <taxon>Bacteria</taxon>
        <taxon>Bacillati</taxon>
        <taxon>Actinomycetota</taxon>
        <taxon>Actinomycetes</taxon>
        <taxon>Kitasatosporales</taxon>
        <taxon>Streptomycetaceae</taxon>
        <taxon>Streptomyces</taxon>
    </lineage>
</organism>
<dbReference type="EMBL" id="BAABKC010000056">
    <property type="protein sequence ID" value="GAA5061840.1"/>
    <property type="molecule type" value="Genomic_DNA"/>
</dbReference>
<dbReference type="InterPro" id="IPR010037">
    <property type="entry name" value="FkbH_domain"/>
</dbReference>
<protein>
    <submittedName>
        <fullName evidence="2">HAD-IIIC family phosphatase</fullName>
    </submittedName>
</protein>
<dbReference type="InterPro" id="IPR000182">
    <property type="entry name" value="GNAT_dom"/>
</dbReference>